<evidence type="ECO:0000313" key="3">
    <source>
        <dbReference type="Proteomes" id="UP000324832"/>
    </source>
</evidence>
<keyword evidence="3" id="KW-1185">Reference proteome</keyword>
<accession>A0A5E4R506</accession>
<dbReference type="Pfam" id="PF15092">
    <property type="entry name" value="UPF0728"/>
    <property type="match status" value="1"/>
</dbReference>
<dbReference type="AlphaFoldDB" id="A0A5E4R506"/>
<reference evidence="2 3" key="1">
    <citation type="submission" date="2017-07" db="EMBL/GenBank/DDBJ databases">
        <authorList>
            <person name="Talla V."/>
            <person name="Backstrom N."/>
        </authorList>
    </citation>
    <scope>NUCLEOTIDE SEQUENCE [LARGE SCALE GENOMIC DNA]</scope>
</reference>
<name>A0A5E4R506_9NEOP</name>
<dbReference type="EMBL" id="FZQP02006858">
    <property type="protein sequence ID" value="VVD04338.1"/>
    <property type="molecule type" value="Genomic_DNA"/>
</dbReference>
<protein>
    <submittedName>
        <fullName evidence="2">Uncharacterized protein</fullName>
    </submittedName>
</protein>
<evidence type="ECO:0000313" key="2">
    <source>
        <dbReference type="EMBL" id="VVD04338.1"/>
    </source>
</evidence>
<dbReference type="Proteomes" id="UP000324832">
    <property type="component" value="Unassembled WGS sequence"/>
</dbReference>
<gene>
    <name evidence="2" type="ORF">LSINAPIS_LOCUS14109</name>
</gene>
<evidence type="ECO:0000256" key="1">
    <source>
        <dbReference type="ARBA" id="ARBA00009973"/>
    </source>
</evidence>
<sequence length="122" mass="14567">MSFQYVRIYYGPCDSFHSAIHKPQKLRGLREKLQVLGFRVDLIPIFRCNIKNLCFNMSSEMDPVCRRAVAAVLDSSSKLLRARNYLWFLALLDDQMFRRTTHALKDYWPFDYDDDFNIKKVY</sequence>
<organism evidence="2 3">
    <name type="scientific">Leptidea sinapis</name>
    <dbReference type="NCBI Taxonomy" id="189913"/>
    <lineage>
        <taxon>Eukaryota</taxon>
        <taxon>Metazoa</taxon>
        <taxon>Ecdysozoa</taxon>
        <taxon>Arthropoda</taxon>
        <taxon>Hexapoda</taxon>
        <taxon>Insecta</taxon>
        <taxon>Pterygota</taxon>
        <taxon>Neoptera</taxon>
        <taxon>Endopterygota</taxon>
        <taxon>Lepidoptera</taxon>
        <taxon>Glossata</taxon>
        <taxon>Ditrysia</taxon>
        <taxon>Papilionoidea</taxon>
        <taxon>Pieridae</taxon>
        <taxon>Dismorphiinae</taxon>
        <taxon>Leptidea</taxon>
    </lineage>
</organism>
<dbReference type="InterPro" id="IPR027885">
    <property type="entry name" value="UPF0728"/>
</dbReference>
<proteinExistence type="inferred from homology"/>
<comment type="similarity">
    <text evidence="1">Belongs to the UPF0728 family.</text>
</comment>